<comment type="caution">
    <text evidence="3">The sequence shown here is derived from an EMBL/GenBank/DDBJ whole genome shotgun (WGS) entry which is preliminary data.</text>
</comment>
<reference evidence="3" key="1">
    <citation type="submission" date="2020-08" db="EMBL/GenBank/DDBJ databases">
        <title>Multicomponent nature underlies the extraordinary mechanical properties of spider dragline silk.</title>
        <authorList>
            <person name="Kono N."/>
            <person name="Nakamura H."/>
            <person name="Mori M."/>
            <person name="Yoshida Y."/>
            <person name="Ohtoshi R."/>
            <person name="Malay A.D."/>
            <person name="Moran D.A.P."/>
            <person name="Tomita M."/>
            <person name="Numata K."/>
            <person name="Arakawa K."/>
        </authorList>
    </citation>
    <scope>NUCLEOTIDE SEQUENCE</scope>
</reference>
<dbReference type="InterPro" id="IPR049012">
    <property type="entry name" value="Mutator_transp_dom"/>
</dbReference>
<evidence type="ECO:0000259" key="1">
    <source>
        <dbReference type="Pfam" id="PF18701"/>
    </source>
</evidence>
<organism evidence="3 4">
    <name type="scientific">Trichonephila clavipes</name>
    <name type="common">Golden silk orbweaver</name>
    <name type="synonym">Nephila clavipes</name>
    <dbReference type="NCBI Taxonomy" id="2585209"/>
    <lineage>
        <taxon>Eukaryota</taxon>
        <taxon>Metazoa</taxon>
        <taxon>Ecdysozoa</taxon>
        <taxon>Arthropoda</taxon>
        <taxon>Chelicerata</taxon>
        <taxon>Arachnida</taxon>
        <taxon>Araneae</taxon>
        <taxon>Araneomorphae</taxon>
        <taxon>Entelegynae</taxon>
        <taxon>Araneoidea</taxon>
        <taxon>Nephilidae</taxon>
        <taxon>Trichonephila</taxon>
    </lineage>
</organism>
<evidence type="ECO:0000313" key="3">
    <source>
        <dbReference type="EMBL" id="GFX95093.1"/>
    </source>
</evidence>
<dbReference type="AlphaFoldDB" id="A0A8X6RHH0"/>
<dbReference type="Proteomes" id="UP000887159">
    <property type="component" value="Unassembled WGS sequence"/>
</dbReference>
<evidence type="ECO:0008006" key="5">
    <source>
        <dbReference type="Google" id="ProtNLM"/>
    </source>
</evidence>
<feature type="domain" description="Mutator-like transposase" evidence="2">
    <location>
        <begin position="7"/>
        <end position="200"/>
    </location>
</feature>
<dbReference type="PANTHER" id="PTHR33309">
    <property type="entry name" value="KERATIN, ULTRA HIGH-SULFUR MATRIX PROTEIN-LIKE"/>
    <property type="match status" value="1"/>
</dbReference>
<accession>A0A8X6RHH0</accession>
<keyword evidence="4" id="KW-1185">Reference proteome</keyword>
<dbReference type="PANTHER" id="PTHR33309:SF3">
    <property type="entry name" value="CCHC-TYPE DOMAIN-CONTAINING PROTEIN"/>
    <property type="match status" value="1"/>
</dbReference>
<proteinExistence type="predicted"/>
<dbReference type="Pfam" id="PF20700">
    <property type="entry name" value="Mutator"/>
    <property type="match status" value="1"/>
</dbReference>
<protein>
    <recommendedName>
        <fullName evidence="5">DUF5641 domain-containing protein</fullName>
    </recommendedName>
</protein>
<evidence type="ECO:0000313" key="4">
    <source>
        <dbReference type="Proteomes" id="UP000887159"/>
    </source>
</evidence>
<name>A0A8X6RHH0_TRICX</name>
<feature type="domain" description="DUF5641" evidence="1">
    <location>
        <begin position="311"/>
        <end position="374"/>
    </location>
</feature>
<dbReference type="InterPro" id="IPR040676">
    <property type="entry name" value="DUF5641"/>
</dbReference>
<sequence>MLAPPRLVIDYEILSKYCTECTAAVRDLLGDSPDFAIWYEGHKSECQINLTGSSSSMEMEAAAILWQRSIKECNMCYTCILSDGDSKTFQHLMSLNIYGKGKPIKKEVCINHISKRLGTGLRSKVKECRSKGVCIDGKKVGSLKETTIVKLTNFYRKAIKDNCNDVEKMKSAIYATLYHCSSTDAKPKHSKCPNGKFSWCFFKRALANEESPESHSVMKTKLTEEVVAKILPVYQRLASNEILSRCTSGKSQNANESLHSVIWSHCPKESFQSKKRLEISVVTAVSEFNFGSLFTLKHVHQNTSLPSMQISWNHQKSRPLTVGEVVKVENSLKNRTLWSLARVIQFISGKDGHVRVARVKTETGELVRPVQGLNNLELQEPEIDLPKDLTDSVIRTRRRRKVISPKRLTNA</sequence>
<dbReference type="EMBL" id="BMAU01021183">
    <property type="protein sequence ID" value="GFX95093.1"/>
    <property type="molecule type" value="Genomic_DNA"/>
</dbReference>
<gene>
    <name evidence="3" type="primary">AVEN_118079_1</name>
    <name evidence="3" type="ORF">TNCV_3605521</name>
</gene>
<dbReference type="Pfam" id="PF18701">
    <property type="entry name" value="DUF5641"/>
    <property type="match status" value="1"/>
</dbReference>
<evidence type="ECO:0000259" key="2">
    <source>
        <dbReference type="Pfam" id="PF20700"/>
    </source>
</evidence>